<sequence>MKYILKYSMENTLSMLLSINIYNTLHMYNAYVMYYICQKYIPNRLP</sequence>
<protein>
    <submittedName>
        <fullName evidence="2">Uncharacterized protein</fullName>
    </submittedName>
</protein>
<proteinExistence type="predicted"/>
<dbReference type="AlphaFoldDB" id="A0A1G7KKC2"/>
<name>A0A1G7KKC2_9BACT</name>
<keyword evidence="3" id="KW-1185">Reference proteome</keyword>
<evidence type="ECO:0000313" key="2">
    <source>
        <dbReference type="EMBL" id="SDF37642.1"/>
    </source>
</evidence>
<dbReference type="EMBL" id="FNAN01000010">
    <property type="protein sequence ID" value="SDF37642.1"/>
    <property type="molecule type" value="Genomic_DNA"/>
</dbReference>
<dbReference type="Proteomes" id="UP000198748">
    <property type="component" value="Unassembled WGS sequence"/>
</dbReference>
<keyword evidence="1" id="KW-0472">Membrane</keyword>
<keyword evidence="1" id="KW-1133">Transmembrane helix</keyword>
<accession>A0A1G7KKC2</accession>
<gene>
    <name evidence="2" type="ORF">SAMN04487996_110145</name>
</gene>
<feature type="transmembrane region" description="Helical" evidence="1">
    <location>
        <begin position="12"/>
        <end position="36"/>
    </location>
</feature>
<evidence type="ECO:0000256" key="1">
    <source>
        <dbReference type="SAM" id="Phobius"/>
    </source>
</evidence>
<organism evidence="2 3">
    <name type="scientific">Dyadobacter soli</name>
    <dbReference type="NCBI Taxonomy" id="659014"/>
    <lineage>
        <taxon>Bacteria</taxon>
        <taxon>Pseudomonadati</taxon>
        <taxon>Bacteroidota</taxon>
        <taxon>Cytophagia</taxon>
        <taxon>Cytophagales</taxon>
        <taxon>Spirosomataceae</taxon>
        <taxon>Dyadobacter</taxon>
    </lineage>
</organism>
<evidence type="ECO:0000313" key="3">
    <source>
        <dbReference type="Proteomes" id="UP000198748"/>
    </source>
</evidence>
<keyword evidence="1" id="KW-0812">Transmembrane</keyword>
<reference evidence="3" key="1">
    <citation type="submission" date="2016-10" db="EMBL/GenBank/DDBJ databases">
        <authorList>
            <person name="Varghese N."/>
            <person name="Submissions S."/>
        </authorList>
    </citation>
    <scope>NUCLEOTIDE SEQUENCE [LARGE SCALE GENOMIC DNA]</scope>
    <source>
        <strain evidence="3">DSM 25329</strain>
    </source>
</reference>